<protein>
    <submittedName>
        <fullName evidence="3">SDR family oxidoreductase</fullName>
    </submittedName>
</protein>
<accession>A0A974W216</accession>
<keyword evidence="4" id="KW-1185">Reference proteome</keyword>
<gene>
    <name evidence="3" type="ORF">JWS13_15035</name>
</gene>
<dbReference type="EMBL" id="CP070619">
    <property type="protein sequence ID" value="QSE89848.1"/>
    <property type="molecule type" value="Genomic_DNA"/>
</dbReference>
<reference evidence="3 4" key="2">
    <citation type="journal article" date="2022" name="Arch. Microbiol.">
        <title>Rhodococcus pseudokoreensis sp. nov. isolated from the rhizosphere of young M26 apple rootstocks.</title>
        <authorList>
            <person name="Kampfer P."/>
            <person name="Glaeser S.P."/>
            <person name="Blom J."/>
            <person name="Wolf J."/>
            <person name="Benning S."/>
            <person name="Schloter M."/>
            <person name="Neumann-Schaal M."/>
        </authorList>
    </citation>
    <scope>NUCLEOTIDE SEQUENCE [LARGE SCALE GENOMIC DNA]</scope>
    <source>
        <strain evidence="3 4">R79</strain>
    </source>
</reference>
<dbReference type="InterPro" id="IPR036291">
    <property type="entry name" value="NAD(P)-bd_dom_sf"/>
</dbReference>
<dbReference type="Proteomes" id="UP000662986">
    <property type="component" value="Chromosome"/>
</dbReference>
<comment type="similarity">
    <text evidence="1">Belongs to the short-chain dehydrogenases/reductases (SDR) family.</text>
</comment>
<evidence type="ECO:0000313" key="4">
    <source>
        <dbReference type="Proteomes" id="UP000662986"/>
    </source>
</evidence>
<keyword evidence="2" id="KW-0560">Oxidoreductase</keyword>
<evidence type="ECO:0000313" key="3">
    <source>
        <dbReference type="EMBL" id="QSE89848.1"/>
    </source>
</evidence>
<sequence length="253" mass="26087">MSAPVLAPRREGLTGVVTGAGTGIGRACLELLVDHGARVDAWDRSDEALADLAGRKDVAARTVDVTDAAAVASAAAAAEKQWDQIDFVVNCAGAFLVGPLAEVNAESVRSLFDVNVLGTTLVTQALLPALKSSKGAIVNVASAVALKPTASNAHYAASKAAVAHLTRCWALELGPEGVRVNSVAPGPTPTAIYRTAGMSAEQESTLLRERAAAIPLRRVGDPVDTARWIARFALEDDWTTGVVLPVDGGMSLG</sequence>
<evidence type="ECO:0000256" key="2">
    <source>
        <dbReference type="ARBA" id="ARBA00023002"/>
    </source>
</evidence>
<dbReference type="Pfam" id="PF13561">
    <property type="entry name" value="adh_short_C2"/>
    <property type="match status" value="1"/>
</dbReference>
<organism evidence="3 4">
    <name type="scientific">Rhodococcus pseudokoreensis</name>
    <dbReference type="NCBI Taxonomy" id="2811421"/>
    <lineage>
        <taxon>Bacteria</taxon>
        <taxon>Bacillati</taxon>
        <taxon>Actinomycetota</taxon>
        <taxon>Actinomycetes</taxon>
        <taxon>Mycobacteriales</taxon>
        <taxon>Nocardiaceae</taxon>
        <taxon>Rhodococcus</taxon>
    </lineage>
</organism>
<dbReference type="CDD" id="cd05233">
    <property type="entry name" value="SDR_c"/>
    <property type="match status" value="1"/>
</dbReference>
<dbReference type="PANTHER" id="PTHR42760">
    <property type="entry name" value="SHORT-CHAIN DEHYDROGENASES/REDUCTASES FAMILY MEMBER"/>
    <property type="match status" value="1"/>
</dbReference>
<dbReference type="PROSITE" id="PS00061">
    <property type="entry name" value="ADH_SHORT"/>
    <property type="match status" value="1"/>
</dbReference>
<dbReference type="RefSeq" id="WP_206006375.1">
    <property type="nucleotide sequence ID" value="NZ_CP070619.1"/>
</dbReference>
<name>A0A974W216_9NOCA</name>
<dbReference type="InterPro" id="IPR020904">
    <property type="entry name" value="Sc_DH/Rdtase_CS"/>
</dbReference>
<dbReference type="PRINTS" id="PR00081">
    <property type="entry name" value="GDHRDH"/>
</dbReference>
<proteinExistence type="inferred from homology"/>
<dbReference type="SUPFAM" id="SSF51735">
    <property type="entry name" value="NAD(P)-binding Rossmann-fold domains"/>
    <property type="match status" value="1"/>
</dbReference>
<evidence type="ECO:0000256" key="1">
    <source>
        <dbReference type="ARBA" id="ARBA00006484"/>
    </source>
</evidence>
<dbReference type="InterPro" id="IPR002347">
    <property type="entry name" value="SDR_fam"/>
</dbReference>
<dbReference type="PANTHER" id="PTHR42760:SF133">
    <property type="entry name" value="3-OXOACYL-[ACYL-CARRIER-PROTEIN] REDUCTASE"/>
    <property type="match status" value="1"/>
</dbReference>
<reference evidence="3 4" key="1">
    <citation type="journal article" date="2021" name="Microbiol. Resour. Announc.">
        <title>Complete Genome Sequences of Two Rhodococcus sp. Strains with Large and Linear Chromosomes, Isolated from Apple Rhizosphere.</title>
        <authorList>
            <person name="Benning S."/>
            <person name="Brugnone N."/>
            <person name="Siani R."/>
            <person name="Kublik S."/>
            <person name="Schloter M."/>
            <person name="Rad V."/>
        </authorList>
    </citation>
    <scope>NUCLEOTIDE SEQUENCE [LARGE SCALE GENOMIC DNA]</scope>
    <source>
        <strain evidence="3 4">R79</strain>
    </source>
</reference>
<dbReference type="Gene3D" id="3.40.50.720">
    <property type="entry name" value="NAD(P)-binding Rossmann-like Domain"/>
    <property type="match status" value="1"/>
</dbReference>
<dbReference type="PRINTS" id="PR00080">
    <property type="entry name" value="SDRFAMILY"/>
</dbReference>